<proteinExistence type="predicted"/>
<comment type="caution">
    <text evidence="1">The sequence shown here is derived from an EMBL/GenBank/DDBJ whole genome shotgun (WGS) entry which is preliminary data.</text>
</comment>
<keyword evidence="2" id="KW-1185">Reference proteome</keyword>
<dbReference type="RefSeq" id="WP_390356391.1">
    <property type="nucleotide sequence ID" value="NZ_JBHUIZ010000012.1"/>
</dbReference>
<accession>A0ABU5C7Z5</accession>
<evidence type="ECO:0000313" key="1">
    <source>
        <dbReference type="EMBL" id="MDY0395418.1"/>
    </source>
</evidence>
<protein>
    <submittedName>
        <fullName evidence="1">Uncharacterized protein</fullName>
    </submittedName>
</protein>
<dbReference type="Proteomes" id="UP001281447">
    <property type="component" value="Unassembled WGS sequence"/>
</dbReference>
<reference evidence="1 2" key="1">
    <citation type="submission" date="2023-10" db="EMBL/GenBank/DDBJ databases">
        <title>Virgibacillus halophilus 5B73C genome.</title>
        <authorList>
            <person name="Miliotis G."/>
            <person name="Sengupta P."/>
            <person name="Hameed A."/>
            <person name="Chuvochina M."/>
            <person name="Mcdonagh F."/>
            <person name="Simpson A.C."/>
            <person name="Singh N.K."/>
            <person name="Rekha P.D."/>
            <person name="Raman K."/>
            <person name="Hugenholtz P."/>
            <person name="Venkateswaran K."/>
        </authorList>
    </citation>
    <scope>NUCLEOTIDE SEQUENCE [LARGE SCALE GENOMIC DNA]</scope>
    <source>
        <strain evidence="1 2">5B73C</strain>
    </source>
</reference>
<gene>
    <name evidence="1" type="ORF">RWE15_14455</name>
</gene>
<name>A0ABU5C7Z5_9BACI</name>
<dbReference type="EMBL" id="JAWDIP010000003">
    <property type="protein sequence ID" value="MDY0395418.1"/>
    <property type="molecule type" value="Genomic_DNA"/>
</dbReference>
<sequence length="87" mass="9660">MKNELLLKQAIELLQRVNPYELEIVQIDNTKYDDGSVGFNVSLTYPAEEAEEVTISTSDGELVASISQKDGNAIVKDGFEVFGYDKD</sequence>
<organism evidence="1 2">
    <name type="scientific">Tigheibacillus halophilus</name>
    <dbReference type="NCBI Taxonomy" id="361280"/>
    <lineage>
        <taxon>Bacteria</taxon>
        <taxon>Bacillati</taxon>
        <taxon>Bacillota</taxon>
        <taxon>Bacilli</taxon>
        <taxon>Bacillales</taxon>
        <taxon>Bacillaceae</taxon>
        <taxon>Tigheibacillus</taxon>
    </lineage>
</organism>
<evidence type="ECO:0000313" key="2">
    <source>
        <dbReference type="Proteomes" id="UP001281447"/>
    </source>
</evidence>